<reference evidence="1 2" key="1">
    <citation type="submission" date="2023-12" db="EMBL/GenBank/DDBJ databases">
        <title>Amycolatopsis sp. V23-08.</title>
        <authorList>
            <person name="Somphong A."/>
        </authorList>
    </citation>
    <scope>NUCLEOTIDE SEQUENCE [LARGE SCALE GENOMIC DNA]</scope>
    <source>
        <strain evidence="1 2">V23-08</strain>
    </source>
</reference>
<evidence type="ECO:0000313" key="1">
    <source>
        <dbReference type="EMBL" id="MEA5366239.1"/>
    </source>
</evidence>
<protein>
    <submittedName>
        <fullName evidence="1">Uncharacterized protein</fullName>
    </submittedName>
</protein>
<sequence length="237" mass="26822">MSNTIDRGEVCTRWSRQRAGCGVGRRYEDEPVFDSWESTSPAHLDSPIPHRPYAAQQQLTLDLLNLDTFAERLTYLFEHESTYYVLEGEPVVDPDEIARLAADEDPDFRSFVARVPLVARWVQARSGVTVTKQALHNFKGGIRENTRPSITKGLAAFWRIHRDLLDPHVGAAEFEVPYDETDRRAHELMIEIGGVGVNARTIASRLGGAREADKQLLLKVLERIARNPRDPGPERPR</sequence>
<gene>
    <name evidence="1" type="ORF">VA596_42385</name>
</gene>
<dbReference type="Gene3D" id="1.10.260.40">
    <property type="entry name" value="lambda repressor-like DNA-binding domains"/>
    <property type="match status" value="1"/>
</dbReference>
<name>A0ABU5RKI6_9PSEU</name>
<dbReference type="InterPro" id="IPR010982">
    <property type="entry name" value="Lambda_DNA-bd_dom_sf"/>
</dbReference>
<proteinExistence type="predicted"/>
<evidence type="ECO:0000313" key="2">
    <source>
        <dbReference type="Proteomes" id="UP001304298"/>
    </source>
</evidence>
<dbReference type="RefSeq" id="WP_323335331.1">
    <property type="nucleotide sequence ID" value="NZ_JAYFSI010000014.1"/>
</dbReference>
<keyword evidence="2" id="KW-1185">Reference proteome</keyword>
<organism evidence="1 2">
    <name type="scientific">Amycolatopsis heterodermiae</name>
    <dbReference type="NCBI Taxonomy" id="3110235"/>
    <lineage>
        <taxon>Bacteria</taxon>
        <taxon>Bacillati</taxon>
        <taxon>Actinomycetota</taxon>
        <taxon>Actinomycetes</taxon>
        <taxon>Pseudonocardiales</taxon>
        <taxon>Pseudonocardiaceae</taxon>
        <taxon>Amycolatopsis</taxon>
    </lineage>
</organism>
<dbReference type="EMBL" id="JAYFSI010000014">
    <property type="protein sequence ID" value="MEA5366239.1"/>
    <property type="molecule type" value="Genomic_DNA"/>
</dbReference>
<accession>A0ABU5RKI6</accession>
<dbReference type="Proteomes" id="UP001304298">
    <property type="component" value="Unassembled WGS sequence"/>
</dbReference>
<comment type="caution">
    <text evidence="1">The sequence shown here is derived from an EMBL/GenBank/DDBJ whole genome shotgun (WGS) entry which is preliminary data.</text>
</comment>